<dbReference type="InterPro" id="IPR021414">
    <property type="entry name" value="DUF3054"/>
</dbReference>
<feature type="transmembrane region" description="Helical" evidence="1">
    <location>
        <begin position="64"/>
        <end position="83"/>
    </location>
</feature>
<name>A0A553JY06_9ACTN</name>
<reference evidence="2 3" key="1">
    <citation type="submission" date="2019-07" db="EMBL/GenBank/DDBJ databases">
        <authorList>
            <person name="Zhou L.-Y."/>
        </authorList>
    </citation>
    <scope>NUCLEOTIDE SEQUENCE [LARGE SCALE GENOMIC DNA]</scope>
    <source>
        <strain evidence="2 3">YIM 101269</strain>
    </source>
</reference>
<evidence type="ECO:0000313" key="3">
    <source>
        <dbReference type="Proteomes" id="UP000317638"/>
    </source>
</evidence>
<feature type="transmembrane region" description="Helical" evidence="1">
    <location>
        <begin position="33"/>
        <end position="52"/>
    </location>
</feature>
<dbReference type="OrthoDB" id="3698172at2"/>
<keyword evidence="1" id="KW-0812">Transmembrane</keyword>
<sequence>MMRIVPAAFDLLLVLVFATIGRATHGGDLTPLGILQTAWPFVVACLFGWVVVNLLDDDGFGFRSALVVWLVTLLGGMGLRILAGGGAALPFVLVATLVLAAALFGWRLVAGLVRRGGAQSSAAVPSS</sequence>
<keyword evidence="1" id="KW-1133">Transmembrane helix</keyword>
<dbReference type="Pfam" id="PF11255">
    <property type="entry name" value="DUF3054"/>
    <property type="match status" value="1"/>
</dbReference>
<dbReference type="RefSeq" id="WP_143938799.1">
    <property type="nucleotide sequence ID" value="NZ_VKKG01000005.1"/>
</dbReference>
<comment type="caution">
    <text evidence="2">The sequence shown here is derived from an EMBL/GenBank/DDBJ whole genome shotgun (WGS) entry which is preliminary data.</text>
</comment>
<keyword evidence="3" id="KW-1185">Reference proteome</keyword>
<feature type="transmembrane region" description="Helical" evidence="1">
    <location>
        <begin position="89"/>
        <end position="109"/>
    </location>
</feature>
<organism evidence="2 3">
    <name type="scientific">Tessaracoccus rhinocerotis</name>
    <dbReference type="NCBI Taxonomy" id="1689449"/>
    <lineage>
        <taxon>Bacteria</taxon>
        <taxon>Bacillati</taxon>
        <taxon>Actinomycetota</taxon>
        <taxon>Actinomycetes</taxon>
        <taxon>Propionibacteriales</taxon>
        <taxon>Propionibacteriaceae</taxon>
        <taxon>Tessaracoccus</taxon>
    </lineage>
</organism>
<evidence type="ECO:0000256" key="1">
    <source>
        <dbReference type="SAM" id="Phobius"/>
    </source>
</evidence>
<accession>A0A553JY06</accession>
<keyword evidence="1" id="KW-0472">Membrane</keyword>
<proteinExistence type="predicted"/>
<evidence type="ECO:0000313" key="2">
    <source>
        <dbReference type="EMBL" id="TRY17335.1"/>
    </source>
</evidence>
<protein>
    <submittedName>
        <fullName evidence="2">DUF3054 domain-containing protein</fullName>
    </submittedName>
</protein>
<gene>
    <name evidence="2" type="ORF">FOJ82_12365</name>
</gene>
<dbReference type="EMBL" id="VKKG01000005">
    <property type="protein sequence ID" value="TRY17335.1"/>
    <property type="molecule type" value="Genomic_DNA"/>
</dbReference>
<dbReference type="Proteomes" id="UP000317638">
    <property type="component" value="Unassembled WGS sequence"/>
</dbReference>
<dbReference type="AlphaFoldDB" id="A0A553JY06"/>